<gene>
    <name evidence="1" type="ORF">EZS28_006308</name>
</gene>
<sequence length="195" mass="22301">MSYNYHANLSINLQSFDQEEAYARSEFESEKCQGPGGQERKNKSMSKHVWKASIPSINYSKNKKACGPYMREEAEDVLATLVGNLNRDIKKIYKLSSAVSAQQSTKDKYLGNRFDVREQYFDSNSVTPDNVVVSDKKKNAIYSVVGYTTAEGFGDPEYQHKRNWKNKYYTDVNYLERTALAAKLKTFGKKKVVLT</sequence>
<name>A0A5J4WSY9_9EUKA</name>
<dbReference type="EMBL" id="SNRW01001017">
    <property type="protein sequence ID" value="KAA6398164.1"/>
    <property type="molecule type" value="Genomic_DNA"/>
</dbReference>
<accession>A0A5J4WSY9</accession>
<reference evidence="1 2" key="1">
    <citation type="submission" date="2019-03" db="EMBL/GenBank/DDBJ databases">
        <title>Single cell metagenomics reveals metabolic interactions within the superorganism composed of flagellate Streblomastix strix and complex community of Bacteroidetes bacteria on its surface.</title>
        <authorList>
            <person name="Treitli S.C."/>
            <person name="Kolisko M."/>
            <person name="Husnik F."/>
            <person name="Keeling P."/>
            <person name="Hampl V."/>
        </authorList>
    </citation>
    <scope>NUCLEOTIDE SEQUENCE [LARGE SCALE GENOMIC DNA]</scope>
    <source>
        <strain evidence="1">ST1C</strain>
    </source>
</reference>
<evidence type="ECO:0000313" key="1">
    <source>
        <dbReference type="EMBL" id="KAA6398164.1"/>
    </source>
</evidence>
<evidence type="ECO:0000313" key="2">
    <source>
        <dbReference type="Proteomes" id="UP000324800"/>
    </source>
</evidence>
<dbReference type="AlphaFoldDB" id="A0A5J4WSY9"/>
<dbReference type="Proteomes" id="UP000324800">
    <property type="component" value="Unassembled WGS sequence"/>
</dbReference>
<proteinExistence type="predicted"/>
<comment type="caution">
    <text evidence="1">The sequence shown here is derived from an EMBL/GenBank/DDBJ whole genome shotgun (WGS) entry which is preliminary data.</text>
</comment>
<organism evidence="1 2">
    <name type="scientific">Streblomastix strix</name>
    <dbReference type="NCBI Taxonomy" id="222440"/>
    <lineage>
        <taxon>Eukaryota</taxon>
        <taxon>Metamonada</taxon>
        <taxon>Preaxostyla</taxon>
        <taxon>Oxymonadida</taxon>
        <taxon>Streblomastigidae</taxon>
        <taxon>Streblomastix</taxon>
    </lineage>
</organism>
<protein>
    <submittedName>
        <fullName evidence="1">Uncharacterized protein</fullName>
    </submittedName>
</protein>